<dbReference type="STRING" id="4555.A0A368SC11"/>
<dbReference type="SMART" id="SM00256">
    <property type="entry name" value="FBOX"/>
    <property type="match status" value="1"/>
</dbReference>
<dbReference type="Pfam" id="PF03478">
    <property type="entry name" value="Beta-prop_KIB1-4"/>
    <property type="match status" value="1"/>
</dbReference>
<dbReference type="Pfam" id="PF12937">
    <property type="entry name" value="F-box-like"/>
    <property type="match status" value="1"/>
</dbReference>
<comment type="subcellular location">
    <subcellularLocation>
        <location evidence="2">Plastid</location>
        <location evidence="2">Chloroplast outer membrane</location>
        <topology evidence="2">Multi-pass membrane protein</topology>
    </subcellularLocation>
    <subcellularLocation>
        <location evidence="3">Plastid</location>
        <location evidence="3">Etioplast membrane</location>
        <topology evidence="3">Multi-pass membrane protein</topology>
    </subcellularLocation>
</comment>
<accession>A0A368SC11</accession>
<feature type="compositionally biased region" description="Basic residues" evidence="14">
    <location>
        <begin position="405"/>
        <end position="419"/>
    </location>
</feature>
<keyword evidence="5" id="KW-0813">Transport</keyword>
<dbReference type="GO" id="GO:0034765">
    <property type="term" value="P:regulation of monoatomic ion transmembrane transport"/>
    <property type="evidence" value="ECO:0007669"/>
    <property type="project" value="InterPro"/>
</dbReference>
<evidence type="ECO:0000256" key="5">
    <source>
        <dbReference type="ARBA" id="ARBA00022448"/>
    </source>
</evidence>
<dbReference type="GO" id="GO:0046930">
    <property type="term" value="C:pore complex"/>
    <property type="evidence" value="ECO:0007669"/>
    <property type="project" value="UniProtKB-KW"/>
</dbReference>
<dbReference type="PANTHER" id="PTHR35284">
    <property type="entry name" value="OUTER ENVELOPE PORE PROTEIN 24A, CHLOROPLASTIC-RELATED"/>
    <property type="match status" value="1"/>
</dbReference>
<evidence type="ECO:0000256" key="13">
    <source>
        <dbReference type="ARBA" id="ARBA00023136"/>
    </source>
</evidence>
<evidence type="ECO:0000256" key="9">
    <source>
        <dbReference type="ARBA" id="ARBA00022692"/>
    </source>
</evidence>
<evidence type="ECO:0000256" key="11">
    <source>
        <dbReference type="ARBA" id="ARBA00023065"/>
    </source>
</evidence>
<dbReference type="GO" id="GO:0022843">
    <property type="term" value="F:voltage-gated monoatomic cation channel activity"/>
    <property type="evidence" value="ECO:0007669"/>
    <property type="project" value="InterPro"/>
</dbReference>
<dbReference type="InterPro" id="IPR034626">
    <property type="entry name" value="OEP24"/>
</dbReference>
<evidence type="ECO:0000256" key="8">
    <source>
        <dbReference type="ARBA" id="ARBA00022640"/>
    </source>
</evidence>
<name>A0A368SC11_SETIT</name>
<comment type="subunit">
    <text evidence="4">Homooligomers form large rather nonselective pores in plastidial outer membranes.</text>
</comment>
<evidence type="ECO:0000256" key="3">
    <source>
        <dbReference type="ARBA" id="ARBA00004441"/>
    </source>
</evidence>
<dbReference type="GO" id="GO:0009707">
    <property type="term" value="C:chloroplast outer membrane"/>
    <property type="evidence" value="ECO:0007669"/>
    <property type="project" value="UniProtKB-SubCell"/>
</dbReference>
<keyword evidence="13" id="KW-0472">Membrane</keyword>
<reference evidence="16" key="1">
    <citation type="journal article" date="2012" name="Nat. Biotechnol.">
        <title>Reference genome sequence of the model plant Setaria.</title>
        <authorList>
            <person name="Bennetzen J.L."/>
            <person name="Schmutz J."/>
            <person name="Wang H."/>
            <person name="Percifield R."/>
            <person name="Hawkins J."/>
            <person name="Pontaroli A.C."/>
            <person name="Estep M."/>
            <person name="Feng L."/>
            <person name="Vaughn J.N."/>
            <person name="Grimwood J."/>
            <person name="Jenkins J."/>
            <person name="Barry K."/>
            <person name="Lindquist E."/>
            <person name="Hellsten U."/>
            <person name="Deshpande S."/>
            <person name="Wang X."/>
            <person name="Wu X."/>
            <person name="Mitros T."/>
            <person name="Triplett J."/>
            <person name="Yang X."/>
            <person name="Ye C.Y."/>
            <person name="Mauro-Herrera M."/>
            <person name="Wang L."/>
            <person name="Li P."/>
            <person name="Sharma M."/>
            <person name="Sharma R."/>
            <person name="Ronald P.C."/>
            <person name="Panaud O."/>
            <person name="Kellogg E.A."/>
            <person name="Brutnell T.P."/>
            <person name="Doust A.N."/>
            <person name="Tuskan G.A."/>
            <person name="Rokhsar D."/>
            <person name="Devos K.M."/>
        </authorList>
    </citation>
    <scope>NUCLEOTIDE SEQUENCE [LARGE SCALE GENOMIC DNA]</scope>
    <source>
        <strain evidence="16">Yugu1</strain>
    </source>
</reference>
<reference evidence="16" key="2">
    <citation type="submission" date="2015-07" db="EMBL/GenBank/DDBJ databases">
        <authorList>
            <person name="Noorani M."/>
        </authorList>
    </citation>
    <scope>NUCLEOTIDE SEQUENCE</scope>
    <source>
        <strain evidence="16">Yugu1</strain>
    </source>
</reference>
<evidence type="ECO:0000256" key="12">
    <source>
        <dbReference type="ARBA" id="ARBA00023114"/>
    </source>
</evidence>
<dbReference type="PANTHER" id="PTHR35284:SF1">
    <property type="entry name" value="OUTER ENVELOPE PORE PROTEIN 24A, CHLOROPLASTIC-RELATED"/>
    <property type="match status" value="1"/>
</dbReference>
<feature type="domain" description="F-box" evidence="15">
    <location>
        <begin position="19"/>
        <end position="69"/>
    </location>
</feature>
<feature type="region of interest" description="Disordered" evidence="14">
    <location>
        <begin position="360"/>
        <end position="442"/>
    </location>
</feature>
<dbReference type="OrthoDB" id="642536at2759"/>
<dbReference type="EMBL" id="CM003536">
    <property type="protein sequence ID" value="RCV39874.1"/>
    <property type="molecule type" value="Genomic_DNA"/>
</dbReference>
<evidence type="ECO:0000256" key="2">
    <source>
        <dbReference type="ARBA" id="ARBA00004396"/>
    </source>
</evidence>
<protein>
    <recommendedName>
        <fullName evidence="15">F-box domain-containing protein</fullName>
    </recommendedName>
</protein>
<dbReference type="InterPro" id="IPR005174">
    <property type="entry name" value="KIB1-4_b-propeller"/>
</dbReference>
<gene>
    <name evidence="16" type="ORF">SETIT_9G005400v2</name>
</gene>
<dbReference type="SUPFAM" id="SSF81383">
    <property type="entry name" value="F-box domain"/>
    <property type="match status" value="1"/>
</dbReference>
<evidence type="ECO:0000256" key="10">
    <source>
        <dbReference type="ARBA" id="ARBA00022805"/>
    </source>
</evidence>
<feature type="region of interest" description="Disordered" evidence="14">
    <location>
        <begin position="1"/>
        <end position="20"/>
    </location>
</feature>
<keyword evidence="11" id="KW-0406">Ion transport</keyword>
<comment type="function">
    <text evidence="1">High-conductance voltage-dependent solute channel with a slight selectivity for cations transporting triosephosphates, dicarboxylic acids, ATP, inorganic phosphate (Pi), sugars, and positively or negatively charged amino acids.</text>
</comment>
<keyword evidence="10" id="KW-1002">Plastid outer membrane</keyword>
<keyword evidence="7" id="KW-0150">Chloroplast</keyword>
<sequence>MASPQRRRPCIPQERRGSASAWPDLPPELLERIVAVLGPRDRVAVRLVCVSWRACVRERFPSDLPFEAPRLLLRRPGVGGGLAFFSLHRRKVLPFALPASVGAGRCCGHTGGWLAMAFDADRSMALCNLVTGQSVAVPPPPVFPVSKVVLSGPPTSPCWIAAALGRTGTVALLQPAVSGAWMTIGVEEGARHGGFRDMAFWSGRLCALGYDGAVLAFRGDLRARAAAVSVLREADYPVDDLHGIWRRRRDRLYLVESDGELLVVRKLYRVWGNGAVDAQVEVQVLLSAGERKWGLMDETPGRAVFVGSVASAVVAVELYPAAGLRESCVYLAQREVEMLAPHAICEYSMEEEEMRGVPIAGGHSADVEPEPNKDGGGRLVQSKGRKRRDREDGVQTPDSLQPPIPKRKEKARRRRRRRRAETPRRGSRRQGSPSASAEMKATVKGRYEGDKATAATTLAVPAAGDLRFKASATEAAFANGPSLRGLTFTLEKPGAFLIDLKPHNQDVRFQFMNSALVLDKRVSLTYTHSTTLAPPPAPPAAAPPSRTALDCSVTFDPANKVNFSHSIGSGGCRVKYTYAHGPDRLTTIEPLFDTNKNAWEFAVSRKFQGGDAIKGTYHASTKLLGLEWTRDSKASASFKVATTFDLSDQSKAPKLIAESTWNYEI</sequence>
<organism evidence="16">
    <name type="scientific">Setaria italica</name>
    <name type="common">Foxtail millet</name>
    <name type="synonym">Panicum italicum</name>
    <dbReference type="NCBI Taxonomy" id="4555"/>
    <lineage>
        <taxon>Eukaryota</taxon>
        <taxon>Viridiplantae</taxon>
        <taxon>Streptophyta</taxon>
        <taxon>Embryophyta</taxon>
        <taxon>Tracheophyta</taxon>
        <taxon>Spermatophyta</taxon>
        <taxon>Magnoliopsida</taxon>
        <taxon>Liliopsida</taxon>
        <taxon>Poales</taxon>
        <taxon>Poaceae</taxon>
        <taxon>PACMAD clade</taxon>
        <taxon>Panicoideae</taxon>
        <taxon>Panicodae</taxon>
        <taxon>Paniceae</taxon>
        <taxon>Cenchrinae</taxon>
        <taxon>Setaria</taxon>
    </lineage>
</organism>
<keyword evidence="8" id="KW-0934">Plastid</keyword>
<proteinExistence type="predicted"/>
<keyword evidence="6" id="KW-1134">Transmembrane beta strand</keyword>
<dbReference type="CDD" id="cd09917">
    <property type="entry name" value="F-box_SF"/>
    <property type="match status" value="1"/>
</dbReference>
<dbReference type="AlphaFoldDB" id="A0A368SC11"/>
<evidence type="ECO:0000256" key="7">
    <source>
        <dbReference type="ARBA" id="ARBA00022528"/>
    </source>
</evidence>
<evidence type="ECO:0000313" key="16">
    <source>
        <dbReference type="EMBL" id="RCV39874.1"/>
    </source>
</evidence>
<evidence type="ECO:0000256" key="14">
    <source>
        <dbReference type="SAM" id="MobiDB-lite"/>
    </source>
</evidence>
<keyword evidence="12" id="KW-0626">Porin</keyword>
<evidence type="ECO:0000256" key="6">
    <source>
        <dbReference type="ARBA" id="ARBA00022452"/>
    </source>
</evidence>
<evidence type="ECO:0000256" key="1">
    <source>
        <dbReference type="ARBA" id="ARBA00002327"/>
    </source>
</evidence>
<dbReference type="GO" id="GO:0034426">
    <property type="term" value="C:etioplast membrane"/>
    <property type="evidence" value="ECO:0007669"/>
    <property type="project" value="UniProtKB-SubCell"/>
</dbReference>
<dbReference type="Gene3D" id="1.20.1280.50">
    <property type="match status" value="1"/>
</dbReference>
<evidence type="ECO:0000259" key="15">
    <source>
        <dbReference type="PROSITE" id="PS50181"/>
    </source>
</evidence>
<keyword evidence="9" id="KW-0812">Transmembrane</keyword>
<dbReference type="PROSITE" id="PS50181">
    <property type="entry name" value="FBOX"/>
    <property type="match status" value="1"/>
</dbReference>
<dbReference type="GO" id="GO:0015288">
    <property type="term" value="F:porin activity"/>
    <property type="evidence" value="ECO:0007669"/>
    <property type="project" value="UniProtKB-KW"/>
</dbReference>
<dbReference type="InterPro" id="IPR036047">
    <property type="entry name" value="F-box-like_dom_sf"/>
</dbReference>
<evidence type="ECO:0000256" key="4">
    <source>
        <dbReference type="ARBA" id="ARBA00011593"/>
    </source>
</evidence>
<dbReference type="InterPro" id="IPR001810">
    <property type="entry name" value="F-box_dom"/>
</dbReference>